<dbReference type="PaxDb" id="121845-A0A1S3DFK3"/>
<feature type="compositionally biased region" description="Basic and acidic residues" evidence="1">
    <location>
        <begin position="338"/>
        <end position="349"/>
    </location>
</feature>
<evidence type="ECO:0000256" key="1">
    <source>
        <dbReference type="SAM" id="MobiDB-lite"/>
    </source>
</evidence>
<evidence type="ECO:0000313" key="2">
    <source>
        <dbReference type="Proteomes" id="UP000079169"/>
    </source>
</evidence>
<dbReference type="GeneID" id="103517587"/>
<feature type="compositionally biased region" description="Low complexity" evidence="1">
    <location>
        <begin position="88"/>
        <end position="103"/>
    </location>
</feature>
<dbReference type="STRING" id="121845.A0A1S3DFK3"/>
<feature type="compositionally biased region" description="Polar residues" evidence="1">
    <location>
        <begin position="350"/>
        <end position="371"/>
    </location>
</feature>
<accession>A0A1S3DFK3</accession>
<dbReference type="Proteomes" id="UP000079169">
    <property type="component" value="Unplaced"/>
</dbReference>
<feature type="region of interest" description="Disordered" evidence="1">
    <location>
        <begin position="290"/>
        <end position="313"/>
    </location>
</feature>
<feature type="compositionally biased region" description="Polar residues" evidence="1">
    <location>
        <begin position="379"/>
        <end position="390"/>
    </location>
</feature>
<feature type="region of interest" description="Disordered" evidence="1">
    <location>
        <begin position="325"/>
        <end position="390"/>
    </location>
</feature>
<protein>
    <submittedName>
        <fullName evidence="3">Uncharacterized protein PB18E9.04c-like</fullName>
    </submittedName>
</protein>
<keyword evidence="2" id="KW-1185">Reference proteome</keyword>
<feature type="compositionally biased region" description="Polar residues" evidence="1">
    <location>
        <begin position="106"/>
        <end position="129"/>
    </location>
</feature>
<sequence>MSTRQPESTTWRTSTKQMPESTTMLNEKLDTVMWITEKPKNEQTDNKPALHITTTPYITTQDRDNASTLLFSTQTPPLFDKLGSTLDSSQTVNTNTPNTVYPSSIPPSTLSDNTKTTFIPSSQYNSEPTVDTADPSRISTTYSSPVNNKHVVSSTTTDTPFLIIVTDTNNHIVNTNESEAGETDYILISNSSHPTHVNKPGGAPGDVSHNKNGSEVKIVDKMCTDSELCNDESVLPYFESTKTIRNNTNKVVNHTNVEKQPDASNPSEKLVNKQIDATSSKVMNIVQSMQHEDTSQHASHADTKLNTSSLNNDKISLDSSHVYESLKMPPPSLPSKVETNKSDSKRKSESSTVQSLVNIVHPTSSHYSSTPVYKPSKKSAPTTQSSPILTTTKRIFTKTQINTRPMLIQN</sequence>
<dbReference type="RefSeq" id="XP_008480854.1">
    <property type="nucleotide sequence ID" value="XM_008482632.1"/>
</dbReference>
<organism evidence="2 3">
    <name type="scientific">Diaphorina citri</name>
    <name type="common">Asian citrus psyllid</name>
    <dbReference type="NCBI Taxonomy" id="121845"/>
    <lineage>
        <taxon>Eukaryota</taxon>
        <taxon>Metazoa</taxon>
        <taxon>Ecdysozoa</taxon>
        <taxon>Arthropoda</taxon>
        <taxon>Hexapoda</taxon>
        <taxon>Insecta</taxon>
        <taxon>Pterygota</taxon>
        <taxon>Neoptera</taxon>
        <taxon>Paraneoptera</taxon>
        <taxon>Hemiptera</taxon>
        <taxon>Sternorrhyncha</taxon>
        <taxon>Psylloidea</taxon>
        <taxon>Psyllidae</taxon>
        <taxon>Diaphorininae</taxon>
        <taxon>Diaphorina</taxon>
    </lineage>
</organism>
<name>A0A1S3DFK3_DIACI</name>
<evidence type="ECO:0000313" key="3">
    <source>
        <dbReference type="RefSeq" id="XP_008480854.1"/>
    </source>
</evidence>
<reference evidence="3" key="1">
    <citation type="submission" date="2025-08" db="UniProtKB">
        <authorList>
            <consortium name="RefSeq"/>
        </authorList>
    </citation>
    <scope>IDENTIFICATION</scope>
</reference>
<dbReference type="KEGG" id="dci:103517587"/>
<proteinExistence type="predicted"/>
<dbReference type="AlphaFoldDB" id="A0A1S3DFK3"/>
<feature type="compositionally biased region" description="Polar residues" evidence="1">
    <location>
        <begin position="304"/>
        <end position="313"/>
    </location>
</feature>
<feature type="compositionally biased region" description="Basic and acidic residues" evidence="1">
    <location>
        <begin position="290"/>
        <end position="303"/>
    </location>
</feature>
<gene>
    <name evidence="3" type="primary">LOC103517587</name>
</gene>
<feature type="region of interest" description="Disordered" evidence="1">
    <location>
        <begin position="83"/>
        <end position="134"/>
    </location>
</feature>